<evidence type="ECO:0000256" key="7">
    <source>
        <dbReference type="ARBA" id="ARBA00023316"/>
    </source>
</evidence>
<name>A0A6G1EI84_9ORYZ</name>
<feature type="signal peptide" evidence="16">
    <location>
        <begin position="1"/>
        <end position="23"/>
    </location>
</feature>
<feature type="chain" id="PRO_5026209311" description="Exopolygalacturonase" evidence="16">
    <location>
        <begin position="24"/>
        <end position="405"/>
    </location>
</feature>
<organism evidence="17 18">
    <name type="scientific">Oryza meyeriana var. granulata</name>
    <dbReference type="NCBI Taxonomy" id="110450"/>
    <lineage>
        <taxon>Eukaryota</taxon>
        <taxon>Viridiplantae</taxon>
        <taxon>Streptophyta</taxon>
        <taxon>Embryophyta</taxon>
        <taxon>Tracheophyta</taxon>
        <taxon>Spermatophyta</taxon>
        <taxon>Magnoliopsida</taxon>
        <taxon>Liliopsida</taxon>
        <taxon>Poales</taxon>
        <taxon>Poaceae</taxon>
        <taxon>BOP clade</taxon>
        <taxon>Oryzoideae</taxon>
        <taxon>Oryzeae</taxon>
        <taxon>Oryzinae</taxon>
        <taxon>Oryza</taxon>
        <taxon>Oryza meyeriana</taxon>
    </lineage>
</organism>
<evidence type="ECO:0000256" key="6">
    <source>
        <dbReference type="ARBA" id="ARBA00023295"/>
    </source>
</evidence>
<dbReference type="InterPro" id="IPR011050">
    <property type="entry name" value="Pectin_lyase_fold/virulence"/>
</dbReference>
<comment type="subcellular location">
    <subcellularLocation>
        <location evidence="1">Secreted</location>
        <location evidence="1">Cell wall</location>
    </subcellularLocation>
</comment>
<dbReference type="InterPro" id="IPR000743">
    <property type="entry name" value="Glyco_hydro_28"/>
</dbReference>
<accession>A0A6G1EI84</accession>
<dbReference type="Gene3D" id="2.160.20.10">
    <property type="entry name" value="Single-stranded right-handed beta-helix, Pectin lyase-like"/>
    <property type="match status" value="1"/>
</dbReference>
<evidence type="ECO:0000256" key="14">
    <source>
        <dbReference type="PROSITE-ProRule" id="PRU10052"/>
    </source>
</evidence>
<gene>
    <name evidence="17" type="ORF">E2562_010180</name>
</gene>
<dbReference type="Proteomes" id="UP000479710">
    <property type="component" value="Unassembled WGS sequence"/>
</dbReference>
<sequence>MEAQQRLFVVVVAAALCAAVASAAANSSVGYHGNPTFNVKNYGAEGNGANDDTKALMSAWKAACAAAGAVTLVLPSGTYYIGPVQFHGPCSKASTITFLMQGTLKAATDLKRFGNDWIEFGWVNQLTVSGQNGATIDGQGAASWPFNKCPIRKDCKVLPTSVLFVNNKNLVVQNVASVNSKFFHFALLQNSNVKIIGVKISAPQSSPNTDGIHIERSNGVSISDTTISTGDDCISIGQGNDNIDVARVHCGPGHGMSVGSLGRYVGEGDVTRIHVRDMTFHGTMNGVRIKTWENSPTKSLAAHMLFENLVMNDVHNPIIIDQKYCPYYNCEHKFVSGVTIKDVQFKNIKGTATTPVAVLLKCGVPCQGVVLQDVDLRYKGNGVTSSKCENVKAKYAGFQNPKPCP</sequence>
<dbReference type="FunFam" id="2.160.20.10:FF:000004">
    <property type="entry name" value="Pectin lyase-like superfamily protein"/>
    <property type="match status" value="1"/>
</dbReference>
<keyword evidence="6 15" id="KW-0326">Glycosidase</keyword>
<dbReference type="Pfam" id="PF00295">
    <property type="entry name" value="Glyco_hydro_28"/>
    <property type="match status" value="1"/>
</dbReference>
<evidence type="ECO:0000256" key="9">
    <source>
        <dbReference type="ARBA" id="ARBA00043142"/>
    </source>
</evidence>
<evidence type="ECO:0000256" key="13">
    <source>
        <dbReference type="ARBA" id="ARBA00083621"/>
    </source>
</evidence>
<dbReference type="GO" id="GO:0071555">
    <property type="term" value="P:cell wall organization"/>
    <property type="evidence" value="ECO:0007669"/>
    <property type="project" value="UniProtKB-KW"/>
</dbReference>
<evidence type="ECO:0000256" key="11">
    <source>
        <dbReference type="ARBA" id="ARBA00057651"/>
    </source>
</evidence>
<keyword evidence="5 15" id="KW-0378">Hydrolase</keyword>
<evidence type="ECO:0000256" key="5">
    <source>
        <dbReference type="ARBA" id="ARBA00022801"/>
    </source>
</evidence>
<dbReference type="OrthoDB" id="187139at2759"/>
<comment type="caution">
    <text evidence="17">The sequence shown here is derived from an EMBL/GenBank/DDBJ whole genome shotgun (WGS) entry which is preliminary data.</text>
</comment>
<dbReference type="PANTHER" id="PTHR31375">
    <property type="match status" value="1"/>
</dbReference>
<dbReference type="EMBL" id="SPHZ02000003">
    <property type="protein sequence ID" value="KAF0924540.1"/>
    <property type="molecule type" value="Genomic_DNA"/>
</dbReference>
<dbReference type="SMART" id="SM00710">
    <property type="entry name" value="PbH1"/>
    <property type="match status" value="5"/>
</dbReference>
<evidence type="ECO:0000256" key="12">
    <source>
        <dbReference type="ARBA" id="ARBA00068298"/>
    </source>
</evidence>
<evidence type="ECO:0000256" key="2">
    <source>
        <dbReference type="ARBA" id="ARBA00008834"/>
    </source>
</evidence>
<reference evidence="17 18" key="1">
    <citation type="submission" date="2019-11" db="EMBL/GenBank/DDBJ databases">
        <title>Whole genome sequence of Oryza granulata.</title>
        <authorList>
            <person name="Li W."/>
        </authorList>
    </citation>
    <scope>NUCLEOTIDE SEQUENCE [LARGE SCALE GENOMIC DNA]</scope>
    <source>
        <strain evidence="18">cv. Menghai</strain>
        <tissue evidence="17">Leaf</tissue>
    </source>
</reference>
<keyword evidence="7" id="KW-0961">Cell wall biogenesis/degradation</keyword>
<protein>
    <recommendedName>
        <fullName evidence="12">Exopolygalacturonase</fullName>
        <ecNumber evidence="8">3.2.1.67</ecNumber>
    </recommendedName>
    <alternativeName>
        <fullName evidence="9">Galacturan 1,4-alpha-galacturonidase</fullName>
    </alternativeName>
    <alternativeName>
        <fullName evidence="13">Pectinase</fullName>
    </alternativeName>
</protein>
<evidence type="ECO:0000256" key="1">
    <source>
        <dbReference type="ARBA" id="ARBA00004191"/>
    </source>
</evidence>
<comment type="similarity">
    <text evidence="2 15">Belongs to the glycosyl hydrolase 28 family.</text>
</comment>
<evidence type="ECO:0000256" key="16">
    <source>
        <dbReference type="SAM" id="SignalP"/>
    </source>
</evidence>
<dbReference type="InterPro" id="IPR012334">
    <property type="entry name" value="Pectin_lyas_fold"/>
</dbReference>
<dbReference type="PROSITE" id="PS00502">
    <property type="entry name" value="POLYGALACTURONASE"/>
    <property type="match status" value="1"/>
</dbReference>
<evidence type="ECO:0000256" key="15">
    <source>
        <dbReference type="RuleBase" id="RU361169"/>
    </source>
</evidence>
<dbReference type="InterPro" id="IPR006626">
    <property type="entry name" value="PbH1"/>
</dbReference>
<evidence type="ECO:0000256" key="8">
    <source>
        <dbReference type="ARBA" id="ARBA00038933"/>
    </source>
</evidence>
<evidence type="ECO:0000313" key="18">
    <source>
        <dbReference type="Proteomes" id="UP000479710"/>
    </source>
</evidence>
<comment type="catalytic activity">
    <reaction evidence="10">
        <text>[(1-&gt;4)-alpha-D-galacturonosyl](n) + H2O = alpha-D-galacturonate + [(1-&gt;4)-alpha-D-galacturonosyl](n-1)</text>
        <dbReference type="Rhea" id="RHEA:14117"/>
        <dbReference type="Rhea" id="RHEA-COMP:14570"/>
        <dbReference type="Rhea" id="RHEA-COMP:14572"/>
        <dbReference type="ChEBI" id="CHEBI:15377"/>
        <dbReference type="ChEBI" id="CHEBI:58658"/>
        <dbReference type="ChEBI" id="CHEBI:140523"/>
        <dbReference type="EC" id="3.2.1.67"/>
    </reaction>
</comment>
<evidence type="ECO:0000313" key="17">
    <source>
        <dbReference type="EMBL" id="KAF0924540.1"/>
    </source>
</evidence>
<dbReference type="GO" id="GO:0004650">
    <property type="term" value="F:polygalacturonase activity"/>
    <property type="evidence" value="ECO:0007669"/>
    <property type="project" value="InterPro"/>
</dbReference>
<feature type="active site" evidence="14">
    <location>
        <position position="254"/>
    </location>
</feature>
<dbReference type="GO" id="GO:0047911">
    <property type="term" value="F:galacturan 1,4-alpha-galacturonidase activity"/>
    <property type="evidence" value="ECO:0007669"/>
    <property type="project" value="UniProtKB-EC"/>
</dbReference>
<keyword evidence="3" id="KW-0134">Cell wall</keyword>
<evidence type="ECO:0000256" key="10">
    <source>
        <dbReference type="ARBA" id="ARBA00048766"/>
    </source>
</evidence>
<dbReference type="GO" id="GO:0005975">
    <property type="term" value="P:carbohydrate metabolic process"/>
    <property type="evidence" value="ECO:0007669"/>
    <property type="project" value="InterPro"/>
</dbReference>
<evidence type="ECO:0000256" key="4">
    <source>
        <dbReference type="ARBA" id="ARBA00022525"/>
    </source>
</evidence>
<keyword evidence="4" id="KW-0964">Secreted</keyword>
<dbReference type="AlphaFoldDB" id="A0A6G1EI84"/>
<comment type="function">
    <text evidence="11">May function in depolymerizing pectin during pollen development, germination, and tube growth. Acts as an exo-polygalacturonase.</text>
</comment>
<keyword evidence="16" id="KW-0732">Signal</keyword>
<evidence type="ECO:0000256" key="3">
    <source>
        <dbReference type="ARBA" id="ARBA00022512"/>
    </source>
</evidence>
<dbReference type="SUPFAM" id="SSF51126">
    <property type="entry name" value="Pectin lyase-like"/>
    <property type="match status" value="1"/>
</dbReference>
<dbReference type="EC" id="3.2.1.67" evidence="8"/>
<proteinExistence type="inferred from homology"/>
<keyword evidence="18" id="KW-1185">Reference proteome</keyword>